<evidence type="ECO:0000313" key="2">
    <source>
        <dbReference type="Proteomes" id="UP000814140"/>
    </source>
</evidence>
<evidence type="ECO:0000313" key="1">
    <source>
        <dbReference type="EMBL" id="KAI0062675.1"/>
    </source>
</evidence>
<dbReference type="EMBL" id="MU277206">
    <property type="protein sequence ID" value="KAI0062675.1"/>
    <property type="molecule type" value="Genomic_DNA"/>
</dbReference>
<accession>A0ACB8T1R3</accession>
<dbReference type="Proteomes" id="UP000814140">
    <property type="component" value="Unassembled WGS sequence"/>
</dbReference>
<name>A0ACB8T1R3_9AGAM</name>
<sequence length="114" mass="13394">MQQRFYIPNCLENWRWPRALNPHYVEVKAESFAWERSFGAFSPKAQDACDRCDFDLLACLAYPRLDKVHMRTGCDLMNVFFVFNEHSDVSSVDEVQRQADIIMDALRNPHTPRP</sequence>
<keyword evidence="2" id="KW-1185">Reference proteome</keyword>
<comment type="caution">
    <text evidence="1">The sequence shown here is derived from an EMBL/GenBank/DDBJ whole genome shotgun (WGS) entry which is preliminary data.</text>
</comment>
<reference evidence="1" key="1">
    <citation type="submission" date="2021-03" db="EMBL/GenBank/DDBJ databases">
        <authorList>
            <consortium name="DOE Joint Genome Institute"/>
            <person name="Ahrendt S."/>
            <person name="Looney B.P."/>
            <person name="Miyauchi S."/>
            <person name="Morin E."/>
            <person name="Drula E."/>
            <person name="Courty P.E."/>
            <person name="Chicoki N."/>
            <person name="Fauchery L."/>
            <person name="Kohler A."/>
            <person name="Kuo A."/>
            <person name="Labutti K."/>
            <person name="Pangilinan J."/>
            <person name="Lipzen A."/>
            <person name="Riley R."/>
            <person name="Andreopoulos W."/>
            <person name="He G."/>
            <person name="Johnson J."/>
            <person name="Barry K.W."/>
            <person name="Grigoriev I.V."/>
            <person name="Nagy L."/>
            <person name="Hibbett D."/>
            <person name="Henrissat B."/>
            <person name="Matheny P.B."/>
            <person name="Labbe J."/>
            <person name="Martin F."/>
        </authorList>
    </citation>
    <scope>NUCLEOTIDE SEQUENCE</scope>
    <source>
        <strain evidence="1">HHB10654</strain>
    </source>
</reference>
<proteinExistence type="predicted"/>
<organism evidence="1 2">
    <name type="scientific">Artomyces pyxidatus</name>
    <dbReference type="NCBI Taxonomy" id="48021"/>
    <lineage>
        <taxon>Eukaryota</taxon>
        <taxon>Fungi</taxon>
        <taxon>Dikarya</taxon>
        <taxon>Basidiomycota</taxon>
        <taxon>Agaricomycotina</taxon>
        <taxon>Agaricomycetes</taxon>
        <taxon>Russulales</taxon>
        <taxon>Auriscalpiaceae</taxon>
        <taxon>Artomyces</taxon>
    </lineage>
</organism>
<protein>
    <submittedName>
        <fullName evidence="1">Uncharacterized protein</fullName>
    </submittedName>
</protein>
<gene>
    <name evidence="1" type="ORF">BV25DRAFT_1915821</name>
</gene>
<reference evidence="1" key="2">
    <citation type="journal article" date="2022" name="New Phytol.">
        <title>Evolutionary transition to the ectomycorrhizal habit in the genomes of a hyperdiverse lineage of mushroom-forming fungi.</title>
        <authorList>
            <person name="Looney B."/>
            <person name="Miyauchi S."/>
            <person name="Morin E."/>
            <person name="Drula E."/>
            <person name="Courty P.E."/>
            <person name="Kohler A."/>
            <person name="Kuo A."/>
            <person name="LaButti K."/>
            <person name="Pangilinan J."/>
            <person name="Lipzen A."/>
            <person name="Riley R."/>
            <person name="Andreopoulos W."/>
            <person name="He G."/>
            <person name="Johnson J."/>
            <person name="Nolan M."/>
            <person name="Tritt A."/>
            <person name="Barry K.W."/>
            <person name="Grigoriev I.V."/>
            <person name="Nagy L.G."/>
            <person name="Hibbett D."/>
            <person name="Henrissat B."/>
            <person name="Matheny P.B."/>
            <person name="Labbe J."/>
            <person name="Martin F.M."/>
        </authorList>
    </citation>
    <scope>NUCLEOTIDE SEQUENCE</scope>
    <source>
        <strain evidence="1">HHB10654</strain>
    </source>
</reference>